<evidence type="ECO:0000313" key="1">
    <source>
        <dbReference type="EMBL" id="ASZ74780.1"/>
    </source>
</evidence>
<proteinExistence type="predicted"/>
<evidence type="ECO:0000313" key="2">
    <source>
        <dbReference type="Proteomes" id="UP000226037"/>
    </source>
</evidence>
<accession>A0A249XSZ9</accession>
<gene>
    <name evidence="1" type="ORF">SEA_PHABBA_243</name>
</gene>
<sequence>MSRRSRLVFETEAQRHTNLQTFQKPEGMSWEEWGDHTRPGYWDAECHWYDGEHLPNRTGHCNGACYHLHQPWVYQLWHDRRTWWLVWPLILWIELSEWVKEKRSD</sequence>
<name>A0A249XSZ9_9CAUD</name>
<dbReference type="Proteomes" id="UP000226037">
    <property type="component" value="Segment"/>
</dbReference>
<reference evidence="2" key="1">
    <citation type="submission" date="2017-08" db="EMBL/GenBank/DDBJ databases">
        <authorList>
            <person name="de Groot N.N."/>
        </authorList>
    </citation>
    <scope>NUCLEOTIDE SEQUENCE [LARGE SCALE GENOMIC DNA]</scope>
</reference>
<keyword evidence="2" id="KW-1185">Reference proteome</keyword>
<protein>
    <submittedName>
        <fullName evidence="1">Uncharacterized protein</fullName>
    </submittedName>
</protein>
<dbReference type="EMBL" id="MF668280">
    <property type="protein sequence ID" value="ASZ74780.1"/>
    <property type="molecule type" value="Genomic_DNA"/>
</dbReference>
<organism evidence="1 2">
    <name type="scientific">Mycobacterium phage Phabba</name>
    <dbReference type="NCBI Taxonomy" id="2027899"/>
    <lineage>
        <taxon>Viruses</taxon>
        <taxon>Duplodnaviria</taxon>
        <taxon>Heunggongvirae</taxon>
        <taxon>Uroviricota</taxon>
        <taxon>Caudoviricetes</taxon>
        <taxon>Ceeclamvirinae</taxon>
        <taxon>Myrnavirus</taxon>
        <taxon>Myrnavirus phabba</taxon>
        <taxon>Myranavirus phabba</taxon>
    </lineage>
</organism>